<sequence length="302" mass="33001">MRVYLSPTAQTPVPSSATVQPVSQSTSNTSAVSALRGRLNTMSLQSPGSPSKAAHTASVSNNVPSSSTNAATSKVVQVPNTATNNNDTASNATPNVAQLQAEFGDLKEIVWKLIKSNNRLKEDTSQLKNEVNDLKEEAACDRDEITLLKSEQSTLREELKQLRAENRDIIECQSALADLIASIQSEIGRPEDANDDGPEPSVLVPVPVILTPPGFNSKADRFYVVLQGRCPGVYSNLVWVKKLTNGLESKDCTWQKANSYQEARALYEEGERLNEIKIVDRDFPNDASTYGPIIPFVPWRQS</sequence>
<feature type="compositionally biased region" description="Polar residues" evidence="2">
    <location>
        <begin position="40"/>
        <end position="49"/>
    </location>
</feature>
<proteinExistence type="predicted"/>
<feature type="region of interest" description="Disordered" evidence="2">
    <location>
        <begin position="1"/>
        <end position="71"/>
    </location>
</feature>
<keyword evidence="4" id="KW-1185">Reference proteome</keyword>
<reference evidence="3 4" key="1">
    <citation type="journal article" date="2018" name="Evol. Lett.">
        <title>Horizontal gene cluster transfer increased hallucinogenic mushroom diversity.</title>
        <authorList>
            <person name="Reynolds H.T."/>
            <person name="Vijayakumar V."/>
            <person name="Gluck-Thaler E."/>
            <person name="Korotkin H.B."/>
            <person name="Matheny P.B."/>
            <person name="Slot J.C."/>
        </authorList>
    </citation>
    <scope>NUCLEOTIDE SEQUENCE [LARGE SCALE GENOMIC DNA]</scope>
    <source>
        <strain evidence="3 4">2629</strain>
    </source>
</reference>
<dbReference type="AlphaFoldDB" id="A0A409YVC4"/>
<comment type="caution">
    <text evidence="3">The sequence shown here is derived from an EMBL/GenBank/DDBJ whole genome shotgun (WGS) entry which is preliminary data.</text>
</comment>
<feature type="coiled-coil region" evidence="1">
    <location>
        <begin position="117"/>
        <end position="168"/>
    </location>
</feature>
<keyword evidence="1" id="KW-0175">Coiled coil</keyword>
<evidence type="ECO:0000256" key="2">
    <source>
        <dbReference type="SAM" id="MobiDB-lite"/>
    </source>
</evidence>
<dbReference type="Proteomes" id="UP000284842">
    <property type="component" value="Unassembled WGS sequence"/>
</dbReference>
<evidence type="ECO:0000313" key="4">
    <source>
        <dbReference type="Proteomes" id="UP000284842"/>
    </source>
</evidence>
<organism evidence="3 4">
    <name type="scientific">Panaeolus cyanescens</name>
    <dbReference type="NCBI Taxonomy" id="181874"/>
    <lineage>
        <taxon>Eukaryota</taxon>
        <taxon>Fungi</taxon>
        <taxon>Dikarya</taxon>
        <taxon>Basidiomycota</taxon>
        <taxon>Agaricomycotina</taxon>
        <taxon>Agaricomycetes</taxon>
        <taxon>Agaricomycetidae</taxon>
        <taxon>Agaricales</taxon>
        <taxon>Agaricineae</taxon>
        <taxon>Galeropsidaceae</taxon>
        <taxon>Panaeolus</taxon>
    </lineage>
</organism>
<evidence type="ECO:0000256" key="1">
    <source>
        <dbReference type="SAM" id="Coils"/>
    </source>
</evidence>
<protein>
    <submittedName>
        <fullName evidence="3">Uncharacterized protein</fullName>
    </submittedName>
</protein>
<feature type="compositionally biased region" description="Low complexity" evidence="2">
    <location>
        <begin position="56"/>
        <end position="71"/>
    </location>
</feature>
<feature type="compositionally biased region" description="Polar residues" evidence="2">
    <location>
        <begin position="7"/>
        <end position="32"/>
    </location>
</feature>
<dbReference type="Gene3D" id="1.20.5.1700">
    <property type="match status" value="1"/>
</dbReference>
<name>A0A409YVC4_9AGAR</name>
<accession>A0A409YVC4</accession>
<dbReference type="EMBL" id="NHTK01000550">
    <property type="protein sequence ID" value="PPR06985.1"/>
    <property type="molecule type" value="Genomic_DNA"/>
</dbReference>
<dbReference type="InParanoid" id="A0A409YVC4"/>
<gene>
    <name evidence="3" type="ORF">CVT24_011011</name>
</gene>
<evidence type="ECO:0000313" key="3">
    <source>
        <dbReference type="EMBL" id="PPR06985.1"/>
    </source>
</evidence>